<dbReference type="InterPro" id="IPR024654">
    <property type="entry name" value="Calcineurin-like_PHP_lpxH"/>
</dbReference>
<protein>
    <recommendedName>
        <fullName evidence="2">Phosphoesterase</fullName>
        <ecNumber evidence="2">3.1.4.-</ecNumber>
    </recommendedName>
</protein>
<dbReference type="InterPro" id="IPR000979">
    <property type="entry name" value="Phosphodiesterase_MJ0936/Vps29"/>
</dbReference>
<dbReference type="AlphaFoldDB" id="D2MQ78"/>
<evidence type="ECO:0000256" key="2">
    <source>
        <dbReference type="RuleBase" id="RU362039"/>
    </source>
</evidence>
<dbReference type="Proteomes" id="UP000005017">
    <property type="component" value="Unassembled WGS sequence"/>
</dbReference>
<keyword evidence="4" id="KW-0378">Hydrolase</keyword>
<accession>D2MQ78</accession>
<name>D2MQ78_9FIRM</name>
<dbReference type="GO" id="GO:0046872">
    <property type="term" value="F:metal ion binding"/>
    <property type="evidence" value="ECO:0007669"/>
    <property type="project" value="UniProtKB-KW"/>
</dbReference>
<evidence type="ECO:0000256" key="1">
    <source>
        <dbReference type="ARBA" id="ARBA00008950"/>
    </source>
</evidence>
<keyword evidence="5" id="KW-1185">Reference proteome</keyword>
<evidence type="ECO:0000259" key="3">
    <source>
        <dbReference type="Pfam" id="PF12850"/>
    </source>
</evidence>
<dbReference type="Pfam" id="PF12850">
    <property type="entry name" value="Metallophos_2"/>
    <property type="match status" value="1"/>
</dbReference>
<comment type="caution">
    <text evidence="4">The sequence shown here is derived from an EMBL/GenBank/DDBJ whole genome shotgun (WGS) entry which is preliminary data.</text>
</comment>
<sequence>MQEVIVVSDNHGEVQHCLSVQNMYPDAIYIHCGDTQLKLEETPGFIQVKGNNDWLLDLPKQRIVEIEGVKVMICHGDQKAFPLEKTLPEEAGRLGCTLVCYGHTHIPLIHIHKGVNCVNPGSSRPHGNRDMSPASYAYLVLDQGKVIRKEIRRFK</sequence>
<evidence type="ECO:0000313" key="4">
    <source>
        <dbReference type="EMBL" id="EFC05147.1"/>
    </source>
</evidence>
<dbReference type="GO" id="GO:0016787">
    <property type="term" value="F:hydrolase activity"/>
    <property type="evidence" value="ECO:0007669"/>
    <property type="project" value="UniProtKB-UniRule"/>
</dbReference>
<dbReference type="STRING" id="679192.HMPREF9013_0427"/>
<comment type="cofactor">
    <cofactor evidence="2">
        <name>a divalent metal cation</name>
        <dbReference type="ChEBI" id="CHEBI:60240"/>
    </cofactor>
</comment>
<dbReference type="Gene3D" id="3.60.21.10">
    <property type="match status" value="1"/>
</dbReference>
<dbReference type="RefSeq" id="WP_006627541.1">
    <property type="nucleotide sequence ID" value="NZ_ADFR01000016.1"/>
</dbReference>
<organism evidence="4 5">
    <name type="scientific">Bulleidia extructa W1219</name>
    <dbReference type="NCBI Taxonomy" id="679192"/>
    <lineage>
        <taxon>Bacteria</taxon>
        <taxon>Bacillati</taxon>
        <taxon>Bacillota</taxon>
        <taxon>Erysipelotrichia</taxon>
        <taxon>Erysipelotrichales</taxon>
        <taxon>Erysipelotrichaceae</taxon>
        <taxon>Bulleidia</taxon>
    </lineage>
</organism>
<dbReference type="NCBIfam" id="TIGR00040">
    <property type="entry name" value="yfcE"/>
    <property type="match status" value="1"/>
</dbReference>
<dbReference type="InterPro" id="IPR029052">
    <property type="entry name" value="Metallo-depent_PP-like"/>
</dbReference>
<comment type="similarity">
    <text evidence="1 2">Belongs to the metallophosphoesterase superfamily. YfcE family.</text>
</comment>
<feature type="domain" description="Calcineurin-like phosphoesterase" evidence="3">
    <location>
        <begin position="4"/>
        <end position="142"/>
    </location>
</feature>
<dbReference type="SUPFAM" id="SSF56300">
    <property type="entry name" value="Metallo-dependent phosphatases"/>
    <property type="match status" value="1"/>
</dbReference>
<reference evidence="5" key="1">
    <citation type="submission" date="2009-12" db="EMBL/GenBank/DDBJ databases">
        <title>Sequence of Clostridiales genomosp. BVAB3 str. UPII9-5.</title>
        <authorList>
            <person name="Madupu R."/>
            <person name="Durkin A.S."/>
            <person name="Torralba M."/>
            <person name="Methe B."/>
            <person name="Sutton G.G."/>
            <person name="Strausberg R.L."/>
            <person name="Nelson K.E."/>
        </authorList>
    </citation>
    <scope>NUCLEOTIDE SEQUENCE [LARGE SCALE GENOMIC DNA]</scope>
    <source>
        <strain evidence="5">W1219</strain>
    </source>
</reference>
<dbReference type="eggNOG" id="COG0622">
    <property type="taxonomic scope" value="Bacteria"/>
</dbReference>
<dbReference type="PANTHER" id="PTHR11124">
    <property type="entry name" value="VACUOLAR SORTING PROTEIN VPS29"/>
    <property type="match status" value="1"/>
</dbReference>
<evidence type="ECO:0000313" key="5">
    <source>
        <dbReference type="Proteomes" id="UP000005017"/>
    </source>
</evidence>
<gene>
    <name evidence="4" type="ORF">HMPREF9013_0427</name>
</gene>
<dbReference type="EC" id="3.1.4.-" evidence="2"/>
<dbReference type="OrthoDB" id="9800565at2"/>
<keyword evidence="2" id="KW-0479">Metal-binding</keyword>
<proteinExistence type="inferred from homology"/>
<dbReference type="EMBL" id="ADFR01000016">
    <property type="protein sequence ID" value="EFC05147.1"/>
    <property type="molecule type" value="Genomic_DNA"/>
</dbReference>